<dbReference type="EMBL" id="BMAT01009499">
    <property type="protein sequence ID" value="GFS07439.1"/>
    <property type="molecule type" value="Genomic_DNA"/>
</dbReference>
<accession>A0AAV4IAI1</accession>
<dbReference type="InterPro" id="IPR001128">
    <property type="entry name" value="Cyt_P450"/>
</dbReference>
<sequence>MKIFKELGIPGPEPNFLFGNMLAFRTRPMFRKYQEWREEFGETYGYFEGPTPVLVTSDVHLIQEVFIKQFNKFHARKLWPVQVDPDKDEDVHMFFARGRRWKRLRNVVNPAFSAAKIRQMAPSVNDIINQLLDVIRDGAKSNTDRSIEVLNLFRRLTLDSILRCEVGLDNSSMMCPDDLFLKHCKGVIEDTTKMPWLYLLGFLFPTLHSVWITIYKSLHYIRFNPVYWLEDRMREVVVMRRENKESRRPDLIQQMLDARFQAESFKEIEKEHTRIGPSRGNTLRSMTNEEIVSHALLFLLAGYETTSTTLTYIFHELSQNPHVQQTLRREIMSVLPRGYCEIAYDDLKKLTYLDYVIWEALRKYPLASSVTARQCVTACTINGLDIPEGLLIHANLWDVQYDPKHWGDNPHEFDPLRFLPERRKTRHPAAWMPFGAGPRSCAGLRFALLQLKMTVAKVLRDFDFQPSVKQTMPLKLSEGATIMPMDGIEISALRRASAMSEIGCLRRMSSVLTVAEMAELNVGSRRTSIAVTDSDADSESNASEDEDLDMDARWRSYLSRRISSRRNSSLDDEITQESILDIRRASITKGIEMLQVQSIHKGINLMRRASCGAVLEKNIKTGVRYPVPPGTPHREDCSGDKKSSPKEAIIPQPQEPPVPKPSYLRSRLGRRRASALPDLESVKEFNTITEFSPRQELAMDDESPAVGGVSLVSSDDNPKLPEMCSRLYKRRASG</sequence>
<keyword evidence="11" id="KW-1185">Reference proteome</keyword>
<dbReference type="PANTHER" id="PTHR24292">
    <property type="entry name" value="CYTOCHROME P450"/>
    <property type="match status" value="1"/>
</dbReference>
<keyword evidence="6 8" id="KW-0408">Iron</keyword>
<evidence type="ECO:0000256" key="7">
    <source>
        <dbReference type="ARBA" id="ARBA00023033"/>
    </source>
</evidence>
<feature type="region of interest" description="Disordered" evidence="9">
    <location>
        <begin position="699"/>
        <end position="721"/>
    </location>
</feature>
<dbReference type="PRINTS" id="PR00463">
    <property type="entry name" value="EP450I"/>
</dbReference>
<evidence type="ECO:0000256" key="2">
    <source>
        <dbReference type="ARBA" id="ARBA00010617"/>
    </source>
</evidence>
<dbReference type="AlphaFoldDB" id="A0AAV4IAI1"/>
<comment type="caution">
    <text evidence="10">The sequence shown here is derived from an EMBL/GenBank/DDBJ whole genome shotgun (WGS) entry which is preliminary data.</text>
</comment>
<dbReference type="InterPro" id="IPR017972">
    <property type="entry name" value="Cyt_P450_CS"/>
</dbReference>
<keyword evidence="4 8" id="KW-0479">Metal-binding</keyword>
<dbReference type="PRINTS" id="PR00385">
    <property type="entry name" value="P450"/>
</dbReference>
<evidence type="ECO:0000313" key="10">
    <source>
        <dbReference type="EMBL" id="GFS07439.1"/>
    </source>
</evidence>
<keyword evidence="7" id="KW-0503">Monooxygenase</keyword>
<evidence type="ECO:0000256" key="4">
    <source>
        <dbReference type="ARBA" id="ARBA00022723"/>
    </source>
</evidence>
<proteinExistence type="inferred from homology"/>
<reference evidence="10 11" key="1">
    <citation type="journal article" date="2021" name="Elife">
        <title>Chloroplast acquisition without the gene transfer in kleptoplastic sea slugs, Plakobranchus ocellatus.</title>
        <authorList>
            <person name="Maeda T."/>
            <person name="Takahashi S."/>
            <person name="Yoshida T."/>
            <person name="Shimamura S."/>
            <person name="Takaki Y."/>
            <person name="Nagai Y."/>
            <person name="Toyoda A."/>
            <person name="Suzuki Y."/>
            <person name="Arimoto A."/>
            <person name="Ishii H."/>
            <person name="Satoh N."/>
            <person name="Nishiyama T."/>
            <person name="Hasebe M."/>
            <person name="Maruyama T."/>
            <person name="Minagawa J."/>
            <person name="Obokata J."/>
            <person name="Shigenobu S."/>
        </authorList>
    </citation>
    <scope>NUCLEOTIDE SEQUENCE [LARGE SCALE GENOMIC DNA]</scope>
</reference>
<evidence type="ECO:0000256" key="1">
    <source>
        <dbReference type="ARBA" id="ARBA00001971"/>
    </source>
</evidence>
<evidence type="ECO:0000256" key="6">
    <source>
        <dbReference type="ARBA" id="ARBA00023004"/>
    </source>
</evidence>
<dbReference type="InterPro" id="IPR036396">
    <property type="entry name" value="Cyt_P450_sf"/>
</dbReference>
<feature type="region of interest" description="Disordered" evidence="9">
    <location>
        <begin position="623"/>
        <end position="664"/>
    </location>
</feature>
<keyword evidence="5" id="KW-0560">Oxidoreductase</keyword>
<dbReference type="PROSITE" id="PS00086">
    <property type="entry name" value="CYTOCHROME_P450"/>
    <property type="match status" value="1"/>
</dbReference>
<comment type="similarity">
    <text evidence="2">Belongs to the cytochrome P450 family.</text>
</comment>
<evidence type="ECO:0000256" key="9">
    <source>
        <dbReference type="SAM" id="MobiDB-lite"/>
    </source>
</evidence>
<name>A0AAV4IAI1_9GAST</name>
<dbReference type="GO" id="GO:0020037">
    <property type="term" value="F:heme binding"/>
    <property type="evidence" value="ECO:0007669"/>
    <property type="project" value="InterPro"/>
</dbReference>
<dbReference type="Pfam" id="PF00067">
    <property type="entry name" value="p450"/>
    <property type="match status" value="1"/>
</dbReference>
<evidence type="ECO:0000256" key="3">
    <source>
        <dbReference type="ARBA" id="ARBA00022617"/>
    </source>
</evidence>
<gene>
    <name evidence="10" type="ORF">ElyMa_004731500</name>
</gene>
<dbReference type="FunFam" id="1.10.630.10:FF:000182">
    <property type="entry name" value="Cytochrome P450 3A4"/>
    <property type="match status" value="1"/>
</dbReference>
<keyword evidence="3 8" id="KW-0349">Heme</keyword>
<dbReference type="InterPro" id="IPR050476">
    <property type="entry name" value="Insect_CytP450_Detox"/>
</dbReference>
<organism evidence="10 11">
    <name type="scientific">Elysia marginata</name>
    <dbReference type="NCBI Taxonomy" id="1093978"/>
    <lineage>
        <taxon>Eukaryota</taxon>
        <taxon>Metazoa</taxon>
        <taxon>Spiralia</taxon>
        <taxon>Lophotrochozoa</taxon>
        <taxon>Mollusca</taxon>
        <taxon>Gastropoda</taxon>
        <taxon>Heterobranchia</taxon>
        <taxon>Euthyneura</taxon>
        <taxon>Panpulmonata</taxon>
        <taxon>Sacoglossa</taxon>
        <taxon>Placobranchoidea</taxon>
        <taxon>Plakobranchidae</taxon>
        <taxon>Elysia</taxon>
    </lineage>
</organism>
<protein>
    <submittedName>
        <fullName evidence="10">Cytochrome P450 3A29-like</fullName>
    </submittedName>
</protein>
<feature type="binding site" description="axial binding residue" evidence="8">
    <location>
        <position position="441"/>
    </location>
    <ligand>
        <name>heme</name>
        <dbReference type="ChEBI" id="CHEBI:30413"/>
    </ligand>
    <ligandPart>
        <name>Fe</name>
        <dbReference type="ChEBI" id="CHEBI:18248"/>
    </ligandPart>
</feature>
<dbReference type="SUPFAM" id="SSF48264">
    <property type="entry name" value="Cytochrome P450"/>
    <property type="match status" value="1"/>
</dbReference>
<dbReference type="InterPro" id="IPR002401">
    <property type="entry name" value="Cyt_P450_E_grp-I"/>
</dbReference>
<dbReference type="Proteomes" id="UP000762676">
    <property type="component" value="Unassembled WGS sequence"/>
</dbReference>
<comment type="cofactor">
    <cofactor evidence="1 8">
        <name>heme</name>
        <dbReference type="ChEBI" id="CHEBI:30413"/>
    </cofactor>
</comment>
<evidence type="ECO:0000256" key="8">
    <source>
        <dbReference type="PIRSR" id="PIRSR602401-1"/>
    </source>
</evidence>
<dbReference type="GO" id="GO:0004497">
    <property type="term" value="F:monooxygenase activity"/>
    <property type="evidence" value="ECO:0007669"/>
    <property type="project" value="UniProtKB-KW"/>
</dbReference>
<feature type="compositionally biased region" description="Basic and acidic residues" evidence="9">
    <location>
        <begin position="632"/>
        <end position="645"/>
    </location>
</feature>
<dbReference type="GO" id="GO:0016705">
    <property type="term" value="F:oxidoreductase activity, acting on paired donors, with incorporation or reduction of molecular oxygen"/>
    <property type="evidence" value="ECO:0007669"/>
    <property type="project" value="InterPro"/>
</dbReference>
<evidence type="ECO:0000313" key="11">
    <source>
        <dbReference type="Proteomes" id="UP000762676"/>
    </source>
</evidence>
<dbReference type="CDD" id="cd11055">
    <property type="entry name" value="CYP3A-like"/>
    <property type="match status" value="1"/>
</dbReference>
<dbReference type="Gene3D" id="1.10.630.10">
    <property type="entry name" value="Cytochrome P450"/>
    <property type="match status" value="1"/>
</dbReference>
<dbReference type="PANTHER" id="PTHR24292:SF102">
    <property type="entry name" value="CYTOCHROME P450 FAMILY-RELATED"/>
    <property type="match status" value="1"/>
</dbReference>
<evidence type="ECO:0000256" key="5">
    <source>
        <dbReference type="ARBA" id="ARBA00023002"/>
    </source>
</evidence>
<dbReference type="GO" id="GO:0005506">
    <property type="term" value="F:iron ion binding"/>
    <property type="evidence" value="ECO:0007669"/>
    <property type="project" value="InterPro"/>
</dbReference>